<dbReference type="InterPro" id="IPR043131">
    <property type="entry name" value="BCAT-like_N"/>
</dbReference>
<protein>
    <recommendedName>
        <fullName evidence="3">Aminotransferase class IV</fullName>
    </recommendedName>
</protein>
<dbReference type="GO" id="GO:0003824">
    <property type="term" value="F:catalytic activity"/>
    <property type="evidence" value="ECO:0007669"/>
    <property type="project" value="InterPro"/>
</dbReference>
<gene>
    <name evidence="1" type="ORF">BST99_04905</name>
</gene>
<organism evidence="1 2">
    <name type="scientific">Aureicoccus marinus</name>
    <dbReference type="NCBI Taxonomy" id="754435"/>
    <lineage>
        <taxon>Bacteria</taxon>
        <taxon>Pseudomonadati</taxon>
        <taxon>Bacteroidota</taxon>
        <taxon>Flavobacteriia</taxon>
        <taxon>Flavobacteriales</taxon>
        <taxon>Flavobacteriaceae</taxon>
        <taxon>Aureicoccus</taxon>
    </lineage>
</organism>
<dbReference type="AlphaFoldDB" id="A0A2S7T6S9"/>
<dbReference type="InterPro" id="IPR043132">
    <property type="entry name" value="BCAT-like_C"/>
</dbReference>
<dbReference type="Gene3D" id="3.20.10.10">
    <property type="entry name" value="D-amino Acid Aminotransferase, subunit A, domain 2"/>
    <property type="match status" value="1"/>
</dbReference>
<dbReference type="InterPro" id="IPR036038">
    <property type="entry name" value="Aminotransferase-like"/>
</dbReference>
<dbReference type="Pfam" id="PF01063">
    <property type="entry name" value="Aminotran_4"/>
    <property type="match status" value="1"/>
</dbReference>
<dbReference type="SUPFAM" id="SSF56752">
    <property type="entry name" value="D-aminoacid aminotransferase-like PLP-dependent enzymes"/>
    <property type="match status" value="1"/>
</dbReference>
<dbReference type="Gene3D" id="3.30.470.10">
    <property type="match status" value="1"/>
</dbReference>
<sequence length="293" mass="33644">MQLWNLDGNFVEYDKIPVSLFNRSFYFGDSLTEPLWIQDGFIPFWEEHYFHLMASMRKLRYAIPMEFTPEYLEQQCLALWEKAGKPAKLYLEIQVVRSQTQVPWSKEGGVHFLIHTIEDLPMATLSPDAEAEECELYKDHYLPSGLLANLSSPNPAAISVAHSFAIENGYADCALLNESKQVVRALSGLIFIASEDGIKIPELSGGSPAWVVRKQALILLDAMARENDWSIEEVAISPFEIPKAKEVFTMDPYARLYSWKKYRKTVYQQFSWKERLEEAFQGACLPKEEKEEA</sequence>
<accession>A0A2S7T6S9</accession>
<dbReference type="OrthoDB" id="9805628at2"/>
<evidence type="ECO:0000313" key="1">
    <source>
        <dbReference type="EMBL" id="PQJ15156.1"/>
    </source>
</evidence>
<evidence type="ECO:0008006" key="3">
    <source>
        <dbReference type="Google" id="ProtNLM"/>
    </source>
</evidence>
<reference evidence="2" key="1">
    <citation type="submission" date="2016-11" db="EMBL/GenBank/DDBJ databases">
        <title>Trade-off between light-utilization and light-protection in marine flavobacteria.</title>
        <authorList>
            <person name="Kumagai Y."/>
            <person name="Yoshizawa S."/>
            <person name="Kogure K."/>
        </authorList>
    </citation>
    <scope>NUCLEOTIDE SEQUENCE [LARGE SCALE GENOMIC DNA]</scope>
    <source>
        <strain evidence="2">SG-18</strain>
    </source>
</reference>
<dbReference type="EMBL" id="MQVX01000001">
    <property type="protein sequence ID" value="PQJ15156.1"/>
    <property type="molecule type" value="Genomic_DNA"/>
</dbReference>
<name>A0A2S7T6S9_9FLAO</name>
<dbReference type="InterPro" id="IPR001544">
    <property type="entry name" value="Aminotrans_IV"/>
</dbReference>
<evidence type="ECO:0000313" key="2">
    <source>
        <dbReference type="Proteomes" id="UP000239366"/>
    </source>
</evidence>
<proteinExistence type="predicted"/>
<dbReference type="RefSeq" id="WP_105000808.1">
    <property type="nucleotide sequence ID" value="NZ_MQVX01000001.1"/>
</dbReference>
<dbReference type="Proteomes" id="UP000239366">
    <property type="component" value="Unassembled WGS sequence"/>
</dbReference>
<comment type="caution">
    <text evidence="1">The sequence shown here is derived from an EMBL/GenBank/DDBJ whole genome shotgun (WGS) entry which is preliminary data.</text>
</comment>
<keyword evidence="2" id="KW-1185">Reference proteome</keyword>